<dbReference type="InterPro" id="IPR017937">
    <property type="entry name" value="Thioredoxin_CS"/>
</dbReference>
<accession>A0A4Q7DF96</accession>
<dbReference type="Pfam" id="PF08534">
    <property type="entry name" value="Redoxin"/>
    <property type="match status" value="1"/>
</dbReference>
<dbReference type="InterPro" id="IPR036249">
    <property type="entry name" value="Thioredoxin-like_sf"/>
</dbReference>
<comment type="caution">
    <text evidence="6">The sequence shown here is derived from an EMBL/GenBank/DDBJ whole genome shotgun (WGS) entry which is preliminary data.</text>
</comment>
<dbReference type="SUPFAM" id="SSF52833">
    <property type="entry name" value="Thioredoxin-like"/>
    <property type="match status" value="1"/>
</dbReference>
<feature type="domain" description="Thioredoxin" evidence="5">
    <location>
        <begin position="49"/>
        <end position="196"/>
    </location>
</feature>
<keyword evidence="7" id="KW-1185">Reference proteome</keyword>
<dbReference type="GO" id="GO:0015036">
    <property type="term" value="F:disulfide oxidoreductase activity"/>
    <property type="evidence" value="ECO:0007669"/>
    <property type="project" value="UniProtKB-ARBA"/>
</dbReference>
<dbReference type="Gene3D" id="3.40.30.10">
    <property type="entry name" value="Glutaredoxin"/>
    <property type="match status" value="1"/>
</dbReference>
<name>A0A4Q7DF96_9PROT</name>
<feature type="transmembrane region" description="Helical" evidence="4">
    <location>
        <begin position="6"/>
        <end position="24"/>
    </location>
</feature>
<sequence>MFKNKNFWVGIVIALAVMVLYKVTQFNKKPAEISPQENLTLWDLNYVPTKPIIPLEDFDLLLIKVQGDDNEQPVTTKFSSFKGQPVILHFWATWCGPCVAELPSYNQFGKTSNIVNIAVCVDKTPPSQVRLFCKSKGIDNLKVAVDQNSILANRFGAKALPTSIFINAQGQEIGRITGMVTWENKAAANLIEKHLVGGAIR</sequence>
<proteinExistence type="predicted"/>
<keyword evidence="4" id="KW-1133">Transmembrane helix</keyword>
<evidence type="ECO:0000256" key="1">
    <source>
        <dbReference type="ARBA" id="ARBA00004196"/>
    </source>
</evidence>
<keyword evidence="4" id="KW-0472">Membrane</keyword>
<dbReference type="Proteomes" id="UP000293550">
    <property type="component" value="Unassembled WGS sequence"/>
</dbReference>
<evidence type="ECO:0000313" key="6">
    <source>
        <dbReference type="EMBL" id="RZI45363.1"/>
    </source>
</evidence>
<dbReference type="EMBL" id="SCFB01000015">
    <property type="protein sequence ID" value="RZI45363.1"/>
    <property type="molecule type" value="Genomic_DNA"/>
</dbReference>
<evidence type="ECO:0000256" key="3">
    <source>
        <dbReference type="ARBA" id="ARBA00023284"/>
    </source>
</evidence>
<dbReference type="AlphaFoldDB" id="A0A4Q7DF96"/>
<dbReference type="PANTHER" id="PTHR42852:SF13">
    <property type="entry name" value="PROTEIN DIPZ"/>
    <property type="match status" value="1"/>
</dbReference>
<dbReference type="GO" id="GO:0030313">
    <property type="term" value="C:cell envelope"/>
    <property type="evidence" value="ECO:0007669"/>
    <property type="project" value="UniProtKB-SubCell"/>
</dbReference>
<dbReference type="InterPro" id="IPR013766">
    <property type="entry name" value="Thioredoxin_domain"/>
</dbReference>
<dbReference type="InterPro" id="IPR013740">
    <property type="entry name" value="Redoxin"/>
</dbReference>
<protein>
    <submittedName>
        <fullName evidence="6">TlpA family protein disulfide reductase</fullName>
    </submittedName>
</protein>
<reference evidence="6 7" key="1">
    <citation type="submission" date="2018-10" db="EMBL/GenBank/DDBJ databases">
        <title>An updated phylogeny of the Alphaproteobacteria reveals that the parasitic Rickettsiales and Holosporales have independent origins.</title>
        <authorList>
            <person name="Munoz-Gomez S.A."/>
            <person name="Hess S."/>
            <person name="Burger G."/>
            <person name="Lang B.F."/>
            <person name="Susko E."/>
            <person name="Slamovits C.H."/>
            <person name="Roger A.J."/>
        </authorList>
    </citation>
    <scope>NUCLEOTIDE SEQUENCE [LARGE SCALE GENOMIC DNA]</scope>
    <source>
        <strain evidence="6">HOLO01</strain>
    </source>
</reference>
<dbReference type="RefSeq" id="WP_130154503.1">
    <property type="nucleotide sequence ID" value="NZ_SCFB01000015.1"/>
</dbReference>
<organism evidence="6 7">
    <name type="scientific">Candidatus Finniella inopinata</name>
    <dbReference type="NCBI Taxonomy" id="1696036"/>
    <lineage>
        <taxon>Bacteria</taxon>
        <taxon>Pseudomonadati</taxon>
        <taxon>Pseudomonadota</taxon>
        <taxon>Alphaproteobacteria</taxon>
        <taxon>Holosporales</taxon>
        <taxon>Candidatus Paracaedibacteraceae</taxon>
        <taxon>Candidatus Finniella</taxon>
    </lineage>
</organism>
<gene>
    <name evidence="6" type="ORF">EQU50_07495</name>
</gene>
<dbReference type="PROSITE" id="PS51352">
    <property type="entry name" value="THIOREDOXIN_2"/>
    <property type="match status" value="1"/>
</dbReference>
<dbReference type="CDD" id="cd02966">
    <property type="entry name" value="TlpA_like_family"/>
    <property type="match status" value="1"/>
</dbReference>
<evidence type="ECO:0000313" key="7">
    <source>
        <dbReference type="Proteomes" id="UP000293550"/>
    </source>
</evidence>
<evidence type="ECO:0000256" key="4">
    <source>
        <dbReference type="SAM" id="Phobius"/>
    </source>
</evidence>
<keyword evidence="3" id="KW-0676">Redox-active center</keyword>
<dbReference type="GO" id="GO:0017004">
    <property type="term" value="P:cytochrome complex assembly"/>
    <property type="evidence" value="ECO:0007669"/>
    <property type="project" value="UniProtKB-KW"/>
</dbReference>
<evidence type="ECO:0000259" key="5">
    <source>
        <dbReference type="PROSITE" id="PS51352"/>
    </source>
</evidence>
<dbReference type="PANTHER" id="PTHR42852">
    <property type="entry name" value="THIOL:DISULFIDE INTERCHANGE PROTEIN DSBE"/>
    <property type="match status" value="1"/>
</dbReference>
<keyword evidence="2" id="KW-0201">Cytochrome c-type biogenesis</keyword>
<comment type="subcellular location">
    <subcellularLocation>
        <location evidence="1">Cell envelope</location>
    </subcellularLocation>
</comment>
<dbReference type="OrthoDB" id="9799347at2"/>
<keyword evidence="4" id="KW-0812">Transmembrane</keyword>
<evidence type="ECO:0000256" key="2">
    <source>
        <dbReference type="ARBA" id="ARBA00022748"/>
    </source>
</evidence>
<dbReference type="PROSITE" id="PS00194">
    <property type="entry name" value="THIOREDOXIN_1"/>
    <property type="match status" value="1"/>
</dbReference>
<dbReference type="InterPro" id="IPR050553">
    <property type="entry name" value="Thioredoxin_ResA/DsbE_sf"/>
</dbReference>